<dbReference type="RefSeq" id="WP_058614831.1">
    <property type="nucleotide sequence ID" value="NZ_LDRV01000094.1"/>
</dbReference>
<protein>
    <submittedName>
        <fullName evidence="1">Antitoxin HicB</fullName>
    </submittedName>
</protein>
<dbReference type="AlphaFoldDB" id="A0A147F563"/>
<accession>A0A147F563</accession>
<dbReference type="PATRIC" id="fig|2033.7.peg.3742"/>
<dbReference type="Proteomes" id="UP000072189">
    <property type="component" value="Unassembled WGS sequence"/>
</dbReference>
<proteinExistence type="predicted"/>
<gene>
    <name evidence="1" type="ORF">RSA3_14515</name>
</gene>
<reference evidence="1 2" key="1">
    <citation type="journal article" date="2016" name="Front. Microbiol.">
        <title>Genomic Resource of Rice Seed Associated Bacteria.</title>
        <authorList>
            <person name="Midha S."/>
            <person name="Bansal K."/>
            <person name="Sharma S."/>
            <person name="Kumar N."/>
            <person name="Patil P.P."/>
            <person name="Chaudhry V."/>
            <person name="Patil P.B."/>
        </authorList>
    </citation>
    <scope>NUCLEOTIDE SEQUENCE [LARGE SCALE GENOMIC DNA]</scope>
    <source>
        <strain evidence="1 2">RSA3</strain>
    </source>
</reference>
<comment type="caution">
    <text evidence="1">The sequence shown here is derived from an EMBL/GenBank/DDBJ whole genome shotgun (WGS) entry which is preliminary data.</text>
</comment>
<organism evidence="1 2">
    <name type="scientific">Microbacterium testaceum</name>
    <name type="common">Aureobacterium testaceum</name>
    <name type="synonym">Brevibacterium testaceum</name>
    <dbReference type="NCBI Taxonomy" id="2033"/>
    <lineage>
        <taxon>Bacteria</taxon>
        <taxon>Bacillati</taxon>
        <taxon>Actinomycetota</taxon>
        <taxon>Actinomycetes</taxon>
        <taxon>Micrococcales</taxon>
        <taxon>Microbacteriaceae</taxon>
        <taxon>Microbacterium</taxon>
    </lineage>
</organism>
<dbReference type="InterPro" id="IPR001387">
    <property type="entry name" value="Cro/C1-type_HTH"/>
</dbReference>
<sequence>MTMIDVTATRWDGGWELAIDGDPVTQVRTLDRAEQQVRDYLDTLAPGVDHSDVQVNLIPDLGTGVLVRVKEAREATAAAQERQVAAARQARTVVRELRAHGVTVSDAAVLLGVSPARISQLAKDKTDAAVAS</sequence>
<evidence type="ECO:0000313" key="2">
    <source>
        <dbReference type="Proteomes" id="UP000072189"/>
    </source>
</evidence>
<dbReference type="CDD" id="cd00093">
    <property type="entry name" value="HTH_XRE"/>
    <property type="match status" value="1"/>
</dbReference>
<dbReference type="EMBL" id="LDRV01000094">
    <property type="protein sequence ID" value="KTS09002.1"/>
    <property type="molecule type" value="Genomic_DNA"/>
</dbReference>
<evidence type="ECO:0000313" key="1">
    <source>
        <dbReference type="EMBL" id="KTS09002.1"/>
    </source>
</evidence>
<name>A0A147F563_MICTE</name>